<name>A0A927IH14_9BACT</name>
<proteinExistence type="predicted"/>
<dbReference type="InterPro" id="IPR016024">
    <property type="entry name" value="ARM-type_fold"/>
</dbReference>
<evidence type="ECO:0000313" key="1">
    <source>
        <dbReference type="EMBL" id="MBD5778950.1"/>
    </source>
</evidence>
<organism evidence="1 2">
    <name type="scientific">Pelagicoccus enzymogenes</name>
    <dbReference type="NCBI Taxonomy" id="2773457"/>
    <lineage>
        <taxon>Bacteria</taxon>
        <taxon>Pseudomonadati</taxon>
        <taxon>Verrucomicrobiota</taxon>
        <taxon>Opitutia</taxon>
        <taxon>Puniceicoccales</taxon>
        <taxon>Pelagicoccaceae</taxon>
        <taxon>Pelagicoccus</taxon>
    </lineage>
</organism>
<evidence type="ECO:0008006" key="3">
    <source>
        <dbReference type="Google" id="ProtNLM"/>
    </source>
</evidence>
<dbReference type="AlphaFoldDB" id="A0A927IH14"/>
<dbReference type="Gene3D" id="1.25.10.10">
    <property type="entry name" value="Leucine-rich Repeat Variant"/>
    <property type="match status" value="1"/>
</dbReference>
<dbReference type="RefSeq" id="WP_191616075.1">
    <property type="nucleotide sequence ID" value="NZ_JACYFG010000006.1"/>
</dbReference>
<dbReference type="InterPro" id="IPR011989">
    <property type="entry name" value="ARM-like"/>
</dbReference>
<keyword evidence="2" id="KW-1185">Reference proteome</keyword>
<comment type="caution">
    <text evidence="1">The sequence shown here is derived from an EMBL/GenBank/DDBJ whole genome shotgun (WGS) entry which is preliminary data.</text>
</comment>
<reference evidence="1" key="1">
    <citation type="submission" date="2020-09" db="EMBL/GenBank/DDBJ databases">
        <title>Pelagicoccus enzymogenes sp. nov. with an EPS production, isolated from marine sediment.</title>
        <authorList>
            <person name="Feng X."/>
        </authorList>
    </citation>
    <scope>NUCLEOTIDE SEQUENCE</scope>
    <source>
        <strain evidence="1">NFK12</strain>
    </source>
</reference>
<gene>
    <name evidence="1" type="ORF">IEN85_05555</name>
</gene>
<dbReference type="SUPFAM" id="SSF48371">
    <property type="entry name" value="ARM repeat"/>
    <property type="match status" value="2"/>
</dbReference>
<evidence type="ECO:0000313" key="2">
    <source>
        <dbReference type="Proteomes" id="UP000622317"/>
    </source>
</evidence>
<accession>A0A927IH14</accession>
<sequence length="497" mass="54548">MDILSINDLLDALEEHGPEKVIKATRKKPISSFALRSLYSEYADNEEYLLFLAQYPLLPSELAQSIAADLKTKQVAIATALASNPRTPAQSLGLLATHSSASVRIAVANNPNLSPKECQTLAQDEAPFARAAIAQNPSLPNYLQFILATDDEPAVKIALAGRENLDGDVAHCLSRDSSALVKAALLQNKYLDPELFQMWADSDDEVLQSLIQRRADKFPASVRNSLRYSPHPSVRFPALDSSPLSLPEMLWLAESDTIEDRVHLAQKPDLPAAIQRILAQDTSAKVRRYLAASASIQQDIAERVATSHDLQACIALAKNPKASPELLNELCLHSDPQVATLVAYRDDLSDHHWDLLINQRSDNTVAEHIAFQAIDYPDIEATVAERFATSPNPSLRAFAAAAFDIPPAALATLSHDICEKVRESVASNPNVPEPQLRELCYDENQDIANAAEKTIALRLQAANTPQKTQTFQKTETAARQSGARKTILKNILSFFKE</sequence>
<dbReference type="EMBL" id="JACYFG010000006">
    <property type="protein sequence ID" value="MBD5778950.1"/>
    <property type="molecule type" value="Genomic_DNA"/>
</dbReference>
<protein>
    <recommendedName>
        <fullName evidence="3">Leucine rich repeat variant</fullName>
    </recommendedName>
</protein>
<dbReference type="Proteomes" id="UP000622317">
    <property type="component" value="Unassembled WGS sequence"/>
</dbReference>